<dbReference type="AlphaFoldDB" id="A0A3L9ZIE6"/>
<feature type="transmembrane region" description="Helical" evidence="1">
    <location>
        <begin position="79"/>
        <end position="95"/>
    </location>
</feature>
<keyword evidence="1" id="KW-0812">Transmembrane</keyword>
<feature type="transmembrane region" description="Helical" evidence="1">
    <location>
        <begin position="48"/>
        <end position="67"/>
    </location>
</feature>
<dbReference type="EMBL" id="REFC01000011">
    <property type="protein sequence ID" value="RMA66492.1"/>
    <property type="molecule type" value="Genomic_DNA"/>
</dbReference>
<dbReference type="Proteomes" id="UP000271339">
    <property type="component" value="Unassembled WGS sequence"/>
</dbReference>
<sequence length="96" mass="10704">MNKSIGKEIGIGFIIGIIANCIGSYLYVFFFSKYTLETSLEIALEQDVFGNIIALGALLNLAAFFIFLKKKRYYRARGVLMATILAAILILISKFL</sequence>
<reference evidence="2 3" key="1">
    <citation type="submission" date="2018-10" db="EMBL/GenBank/DDBJ databases">
        <title>Genomic Encyclopedia of Archaeal and Bacterial Type Strains, Phase II (KMG-II): from individual species to whole genera.</title>
        <authorList>
            <person name="Goeker M."/>
        </authorList>
    </citation>
    <scope>NUCLEOTIDE SEQUENCE [LARGE SCALE GENOMIC DNA]</scope>
    <source>
        <strain evidence="2 3">DSM 23424</strain>
    </source>
</reference>
<keyword evidence="3" id="KW-1185">Reference proteome</keyword>
<organism evidence="2 3">
    <name type="scientific">Ulvibacter antarcticus</name>
    <dbReference type="NCBI Taxonomy" id="442714"/>
    <lineage>
        <taxon>Bacteria</taxon>
        <taxon>Pseudomonadati</taxon>
        <taxon>Bacteroidota</taxon>
        <taxon>Flavobacteriia</taxon>
        <taxon>Flavobacteriales</taxon>
        <taxon>Flavobacteriaceae</taxon>
        <taxon>Ulvibacter</taxon>
    </lineage>
</organism>
<name>A0A3L9ZIE6_9FLAO</name>
<keyword evidence="1" id="KW-0472">Membrane</keyword>
<dbReference type="RefSeq" id="WP_121906482.1">
    <property type="nucleotide sequence ID" value="NZ_REFC01000011.1"/>
</dbReference>
<feature type="transmembrane region" description="Helical" evidence="1">
    <location>
        <begin position="9"/>
        <end position="28"/>
    </location>
</feature>
<evidence type="ECO:0000313" key="3">
    <source>
        <dbReference type="Proteomes" id="UP000271339"/>
    </source>
</evidence>
<protein>
    <submittedName>
        <fullName evidence="2">Uncharacterized protein</fullName>
    </submittedName>
</protein>
<gene>
    <name evidence="2" type="ORF">BXY75_0918</name>
</gene>
<proteinExistence type="predicted"/>
<accession>A0A3L9ZIE6</accession>
<keyword evidence="1" id="KW-1133">Transmembrane helix</keyword>
<evidence type="ECO:0000256" key="1">
    <source>
        <dbReference type="SAM" id="Phobius"/>
    </source>
</evidence>
<comment type="caution">
    <text evidence="2">The sequence shown here is derived from an EMBL/GenBank/DDBJ whole genome shotgun (WGS) entry which is preliminary data.</text>
</comment>
<evidence type="ECO:0000313" key="2">
    <source>
        <dbReference type="EMBL" id="RMA66492.1"/>
    </source>
</evidence>